<reference evidence="1" key="1">
    <citation type="submission" date="2022-05" db="EMBL/GenBank/DDBJ databases">
        <title>An RpoN-dependent PEP-CTERM gene is involved in floc formation of an Aquincola tertiaricarbonis strain.</title>
        <authorList>
            <person name="Qiu D."/>
            <person name="Xia M."/>
        </authorList>
    </citation>
    <scope>NUCLEOTIDE SEQUENCE</scope>
    <source>
        <strain evidence="1">RN12</strain>
    </source>
</reference>
<protein>
    <recommendedName>
        <fullName evidence="3">Terminase small subunit</fullName>
    </recommendedName>
</protein>
<evidence type="ECO:0000313" key="2">
    <source>
        <dbReference type="Proteomes" id="UP001056201"/>
    </source>
</evidence>
<keyword evidence="2" id="KW-1185">Reference proteome</keyword>
<dbReference type="Proteomes" id="UP001056201">
    <property type="component" value="Chromosome 1"/>
</dbReference>
<dbReference type="EMBL" id="CP097635">
    <property type="protein sequence ID" value="URI06645.1"/>
    <property type="molecule type" value="Genomic_DNA"/>
</dbReference>
<evidence type="ECO:0008006" key="3">
    <source>
        <dbReference type="Google" id="ProtNLM"/>
    </source>
</evidence>
<accession>A0ABY4S356</accession>
<evidence type="ECO:0000313" key="1">
    <source>
        <dbReference type="EMBL" id="URI06645.1"/>
    </source>
</evidence>
<proteinExistence type="predicted"/>
<sequence length="161" mass="17079">MTQRLVEIAAAAAAAGHGGKQAIYAAACAELGISQATLLRGLAEVAVRGQRKQRSDAGDVALTFDEAKLISAMLMESLRKNNKRLLSIDQAVTVLRANDVIRAERTDPATGEIVPLSTSAIAHGLRTHKLHPDQLLAPAPAVELMSLHPNHVWQIDASLAP</sequence>
<gene>
    <name evidence="1" type="ORF">MW290_12130</name>
</gene>
<organism evidence="1 2">
    <name type="scientific">Aquincola tertiaricarbonis</name>
    <dbReference type="NCBI Taxonomy" id="391953"/>
    <lineage>
        <taxon>Bacteria</taxon>
        <taxon>Pseudomonadati</taxon>
        <taxon>Pseudomonadota</taxon>
        <taxon>Betaproteobacteria</taxon>
        <taxon>Burkholderiales</taxon>
        <taxon>Sphaerotilaceae</taxon>
        <taxon>Aquincola</taxon>
    </lineage>
</organism>
<name>A0ABY4S356_AQUTE</name>
<dbReference type="RefSeq" id="WP_250194907.1">
    <property type="nucleotide sequence ID" value="NZ_CP097635.1"/>
</dbReference>